<name>A0ABU2A062_9CORY</name>
<feature type="transmembrane region" description="Helical" evidence="8">
    <location>
        <begin position="54"/>
        <end position="76"/>
    </location>
</feature>
<evidence type="ECO:0000313" key="9">
    <source>
        <dbReference type="EMBL" id="MDR7330578.1"/>
    </source>
</evidence>
<dbReference type="PANTHER" id="PTHR34979">
    <property type="entry name" value="INNER MEMBRANE PROTEIN YGAZ"/>
    <property type="match status" value="1"/>
</dbReference>
<proteinExistence type="inferred from homology"/>
<comment type="caution">
    <text evidence="9">The sequence shown here is derived from an EMBL/GenBank/DDBJ whole genome shotgun (WGS) entry which is preliminary data.</text>
</comment>
<feature type="transmembrane region" description="Helical" evidence="8">
    <location>
        <begin position="133"/>
        <end position="158"/>
    </location>
</feature>
<protein>
    <submittedName>
        <fullName evidence="9">4-azaleucine resistance transporter AzlC</fullName>
    </submittedName>
</protein>
<keyword evidence="7 8" id="KW-0472">Membrane</keyword>
<dbReference type="RefSeq" id="WP_290196400.1">
    <property type="nucleotide sequence ID" value="NZ_CP047654.1"/>
</dbReference>
<organism evidence="9 10">
    <name type="scientific">Corynebacterium guangdongense</name>
    <dbReference type="NCBI Taxonomy" id="1783348"/>
    <lineage>
        <taxon>Bacteria</taxon>
        <taxon>Bacillati</taxon>
        <taxon>Actinomycetota</taxon>
        <taxon>Actinomycetes</taxon>
        <taxon>Mycobacteriales</taxon>
        <taxon>Corynebacteriaceae</taxon>
        <taxon>Corynebacterium</taxon>
    </lineage>
</organism>
<comment type="subcellular location">
    <subcellularLocation>
        <location evidence="1">Cell membrane</location>
        <topology evidence="1">Multi-pass membrane protein</topology>
    </subcellularLocation>
</comment>
<evidence type="ECO:0000256" key="2">
    <source>
        <dbReference type="ARBA" id="ARBA00010735"/>
    </source>
</evidence>
<evidence type="ECO:0000256" key="7">
    <source>
        <dbReference type="ARBA" id="ARBA00023136"/>
    </source>
</evidence>
<dbReference type="EMBL" id="JAVDXZ010000001">
    <property type="protein sequence ID" value="MDR7330578.1"/>
    <property type="molecule type" value="Genomic_DNA"/>
</dbReference>
<sequence>MTTEVRRGLNDAWAVALGLIPLGLAFGLLVTQVGFAWWWAPILSVVIYAGSMEYLALGMITGGVGWVTSAVTGFLVNFRHIFYGLTYPRHRIRNPLARAYATYALTDEVYAITSPFGAGGVDRAGRPVSGARLSTITVFCQLAWVLSGVLGAFFGSVVQIELEGLDFALTALFVVLAYEAFRNNRDFSLPVVAVALGVLSALFFPGQMLLVALIAYFVFLLVRFYSPRLDDALTLRRDR</sequence>
<evidence type="ECO:0000256" key="3">
    <source>
        <dbReference type="ARBA" id="ARBA00022448"/>
    </source>
</evidence>
<feature type="transmembrane region" description="Helical" evidence="8">
    <location>
        <begin position="164"/>
        <end position="180"/>
    </location>
</feature>
<keyword evidence="10" id="KW-1185">Reference proteome</keyword>
<comment type="similarity">
    <text evidence="2">Belongs to the AzlC family.</text>
</comment>
<reference evidence="9" key="1">
    <citation type="submission" date="2023-07" db="EMBL/GenBank/DDBJ databases">
        <title>Sequencing the genomes of 1000 actinobacteria strains.</title>
        <authorList>
            <person name="Klenk H.-P."/>
        </authorList>
    </citation>
    <scope>NUCLEOTIDE SEQUENCE</scope>
    <source>
        <strain evidence="9">DSM 107476</strain>
    </source>
</reference>
<evidence type="ECO:0000256" key="6">
    <source>
        <dbReference type="ARBA" id="ARBA00022989"/>
    </source>
</evidence>
<dbReference type="Proteomes" id="UP001180840">
    <property type="component" value="Unassembled WGS sequence"/>
</dbReference>
<evidence type="ECO:0000313" key="10">
    <source>
        <dbReference type="Proteomes" id="UP001180840"/>
    </source>
</evidence>
<dbReference type="PANTHER" id="PTHR34979:SF1">
    <property type="entry name" value="INNER MEMBRANE PROTEIN YGAZ"/>
    <property type="match status" value="1"/>
</dbReference>
<evidence type="ECO:0000256" key="8">
    <source>
        <dbReference type="SAM" id="Phobius"/>
    </source>
</evidence>
<keyword evidence="6 8" id="KW-1133">Transmembrane helix</keyword>
<keyword evidence="3" id="KW-0813">Transport</keyword>
<accession>A0ABU2A062</accession>
<gene>
    <name evidence="9" type="ORF">J2S39_002254</name>
</gene>
<dbReference type="InterPro" id="IPR011606">
    <property type="entry name" value="Brnchd-chn_aa_trnsp_permease"/>
</dbReference>
<evidence type="ECO:0000256" key="4">
    <source>
        <dbReference type="ARBA" id="ARBA00022475"/>
    </source>
</evidence>
<dbReference type="Pfam" id="PF03591">
    <property type="entry name" value="AzlC"/>
    <property type="match status" value="1"/>
</dbReference>
<keyword evidence="4" id="KW-1003">Cell membrane</keyword>
<keyword evidence="5 8" id="KW-0812">Transmembrane</keyword>
<evidence type="ECO:0000256" key="5">
    <source>
        <dbReference type="ARBA" id="ARBA00022692"/>
    </source>
</evidence>
<feature type="transmembrane region" description="Helical" evidence="8">
    <location>
        <begin position="187"/>
        <end position="204"/>
    </location>
</feature>
<evidence type="ECO:0000256" key="1">
    <source>
        <dbReference type="ARBA" id="ARBA00004651"/>
    </source>
</evidence>
<feature type="transmembrane region" description="Helical" evidence="8">
    <location>
        <begin position="12"/>
        <end position="39"/>
    </location>
</feature>